<dbReference type="OrthoDB" id="5584941at2"/>
<feature type="domain" description="HTH cro/C1-type" evidence="4">
    <location>
        <begin position="19"/>
        <end position="73"/>
    </location>
</feature>
<evidence type="ECO:0000313" key="5">
    <source>
        <dbReference type="EMBL" id="TDE13567.1"/>
    </source>
</evidence>
<sequence length="74" mass="8230">MPTAPDDERVALSAFGRRVRELRKELGLSQEELADRADLHRTYVGSIERGERNVALINIHRLAKALGVPPGDLL</sequence>
<proteinExistence type="predicted"/>
<evidence type="ECO:0000313" key="6">
    <source>
        <dbReference type="Proteomes" id="UP000294739"/>
    </source>
</evidence>
<dbReference type="InParanoid" id="A0A4R5DJN7"/>
<keyword evidence="2" id="KW-0238">DNA-binding</keyword>
<dbReference type="Proteomes" id="UP000294739">
    <property type="component" value="Unassembled WGS sequence"/>
</dbReference>
<dbReference type="CDD" id="cd00093">
    <property type="entry name" value="HTH_XRE"/>
    <property type="match status" value="1"/>
</dbReference>
<dbReference type="GO" id="GO:0003700">
    <property type="term" value="F:DNA-binding transcription factor activity"/>
    <property type="evidence" value="ECO:0007669"/>
    <property type="project" value="TreeGrafter"/>
</dbReference>
<dbReference type="PANTHER" id="PTHR46797:SF23">
    <property type="entry name" value="HTH-TYPE TRANSCRIPTIONAL REGULATOR SUTR"/>
    <property type="match status" value="1"/>
</dbReference>
<protein>
    <submittedName>
        <fullName evidence="5">XRE family transcriptional regulator</fullName>
    </submittedName>
</protein>
<keyword evidence="6" id="KW-1185">Reference proteome</keyword>
<dbReference type="InterPro" id="IPR050807">
    <property type="entry name" value="TransReg_Diox_bact_type"/>
</dbReference>
<dbReference type="InterPro" id="IPR001387">
    <property type="entry name" value="Cro/C1-type_HTH"/>
</dbReference>
<dbReference type="GO" id="GO:0005829">
    <property type="term" value="C:cytosol"/>
    <property type="evidence" value="ECO:0007669"/>
    <property type="project" value="TreeGrafter"/>
</dbReference>
<dbReference type="SUPFAM" id="SSF47413">
    <property type="entry name" value="lambda repressor-like DNA-binding domains"/>
    <property type="match status" value="1"/>
</dbReference>
<evidence type="ECO:0000256" key="3">
    <source>
        <dbReference type="ARBA" id="ARBA00023163"/>
    </source>
</evidence>
<dbReference type="AlphaFoldDB" id="A0A4R5DJN7"/>
<dbReference type="SMART" id="SM00530">
    <property type="entry name" value="HTH_XRE"/>
    <property type="match status" value="1"/>
</dbReference>
<reference evidence="5 6" key="1">
    <citation type="submission" date="2019-03" db="EMBL/GenBank/DDBJ databases">
        <title>Draft genome sequences of novel Actinobacteria.</title>
        <authorList>
            <person name="Sahin N."/>
            <person name="Ay H."/>
            <person name="Saygin H."/>
        </authorList>
    </citation>
    <scope>NUCLEOTIDE SEQUENCE [LARGE SCALE GENOMIC DNA]</scope>
    <source>
        <strain evidence="5 6">5K138</strain>
    </source>
</reference>
<comment type="caution">
    <text evidence="5">The sequence shown here is derived from an EMBL/GenBank/DDBJ whole genome shotgun (WGS) entry which is preliminary data.</text>
</comment>
<dbReference type="InterPro" id="IPR010982">
    <property type="entry name" value="Lambda_DNA-bd_dom_sf"/>
</dbReference>
<dbReference type="GO" id="GO:0003677">
    <property type="term" value="F:DNA binding"/>
    <property type="evidence" value="ECO:0007669"/>
    <property type="project" value="UniProtKB-KW"/>
</dbReference>
<name>A0A4R5DJN7_9ACTN</name>
<dbReference type="EMBL" id="SMKZ01000005">
    <property type="protein sequence ID" value="TDE13567.1"/>
    <property type="molecule type" value="Genomic_DNA"/>
</dbReference>
<evidence type="ECO:0000256" key="2">
    <source>
        <dbReference type="ARBA" id="ARBA00023125"/>
    </source>
</evidence>
<dbReference type="RefSeq" id="WP_131892356.1">
    <property type="nucleotide sequence ID" value="NZ_SMKZ01000005.1"/>
</dbReference>
<dbReference type="PROSITE" id="PS50943">
    <property type="entry name" value="HTH_CROC1"/>
    <property type="match status" value="1"/>
</dbReference>
<evidence type="ECO:0000256" key="1">
    <source>
        <dbReference type="ARBA" id="ARBA00023015"/>
    </source>
</evidence>
<organism evidence="5 6">
    <name type="scientific">Jiangella asiatica</name>
    <dbReference type="NCBI Taxonomy" id="2530372"/>
    <lineage>
        <taxon>Bacteria</taxon>
        <taxon>Bacillati</taxon>
        <taxon>Actinomycetota</taxon>
        <taxon>Actinomycetes</taxon>
        <taxon>Jiangellales</taxon>
        <taxon>Jiangellaceae</taxon>
        <taxon>Jiangella</taxon>
    </lineage>
</organism>
<dbReference type="PANTHER" id="PTHR46797">
    <property type="entry name" value="HTH-TYPE TRANSCRIPTIONAL REGULATOR"/>
    <property type="match status" value="1"/>
</dbReference>
<gene>
    <name evidence="5" type="ORF">E1269_05940</name>
</gene>
<dbReference type="Pfam" id="PF01381">
    <property type="entry name" value="HTH_3"/>
    <property type="match status" value="1"/>
</dbReference>
<evidence type="ECO:0000259" key="4">
    <source>
        <dbReference type="PROSITE" id="PS50943"/>
    </source>
</evidence>
<dbReference type="Gene3D" id="1.10.260.40">
    <property type="entry name" value="lambda repressor-like DNA-binding domains"/>
    <property type="match status" value="1"/>
</dbReference>
<keyword evidence="3" id="KW-0804">Transcription</keyword>
<accession>A0A4R5DJN7</accession>
<keyword evidence="1" id="KW-0805">Transcription regulation</keyword>